<protein>
    <submittedName>
        <fullName evidence="1">Uncharacterized protein</fullName>
    </submittedName>
</protein>
<accession>A0A2H9TP01</accession>
<proteinExistence type="predicted"/>
<dbReference type="Proteomes" id="UP000240830">
    <property type="component" value="Unassembled WGS sequence"/>
</dbReference>
<comment type="caution">
    <text evidence="1">The sequence shown here is derived from an EMBL/GenBank/DDBJ whole genome shotgun (WGS) entry which is preliminary data.</text>
</comment>
<evidence type="ECO:0000313" key="2">
    <source>
        <dbReference type="Proteomes" id="UP000240830"/>
    </source>
</evidence>
<organism evidence="1 2">
    <name type="scientific">Paramicrosporidium saccamoebae</name>
    <dbReference type="NCBI Taxonomy" id="1246581"/>
    <lineage>
        <taxon>Eukaryota</taxon>
        <taxon>Fungi</taxon>
        <taxon>Fungi incertae sedis</taxon>
        <taxon>Cryptomycota</taxon>
        <taxon>Cryptomycota incertae sedis</taxon>
        <taxon>Paramicrosporidium</taxon>
    </lineage>
</organism>
<name>A0A2H9TP01_9FUNG</name>
<reference evidence="1 2" key="1">
    <citation type="submission" date="2016-10" db="EMBL/GenBank/DDBJ databases">
        <title>The genome of Paramicrosporidium saccamoebae is the missing link in understanding Cryptomycota and Microsporidia evolution.</title>
        <authorList>
            <person name="Quandt C.A."/>
            <person name="Beaudet D."/>
            <person name="Corsaro D."/>
            <person name="Michel R."/>
            <person name="Corradi N."/>
            <person name="James T."/>
        </authorList>
    </citation>
    <scope>NUCLEOTIDE SEQUENCE [LARGE SCALE GENOMIC DNA]</scope>
    <source>
        <strain evidence="1 2">KSL3</strain>
    </source>
</reference>
<sequence length="84" mass="9337">MDAHLRRCNGKPKPTADYVCLDTNITACPAAPANAPDKTFDEIYAIFCKENRSVSTNSSAPVHQQVHEMKISDTVKHKIQNVPR</sequence>
<gene>
    <name evidence="1" type="ORF">PSACC_00727</name>
</gene>
<keyword evidence="2" id="KW-1185">Reference proteome</keyword>
<evidence type="ECO:0000313" key="1">
    <source>
        <dbReference type="EMBL" id="PJF19449.1"/>
    </source>
</evidence>
<dbReference type="EMBL" id="MTSL01000063">
    <property type="protein sequence ID" value="PJF19449.1"/>
    <property type="molecule type" value="Genomic_DNA"/>
</dbReference>
<dbReference type="AlphaFoldDB" id="A0A2H9TP01"/>